<sequence length="444" mass="49393">MGIKNLKALLLSHGALKPYEPSDGEKYPAVFVDGFSVMMTMAYSCVDEDEFRCTVAERVQYWIRISASGRLVVFLDRGNIPIKQPLRDQRRRATKERASRHREFVEAAEAEDAARPSERDEEEFAEEIRAEKQLKLQRIRFQLSLADHDVIKSLISSTLQRAGNAVEIVYCDGVDAEMVMCTRGLEEARRSGSWPLLVTTDQDALLFTSTDRIVKFVSMVSACYMYLPTPETEYICKLAALTNGCDFFPGLGGISVSVESVSRARLFHEFTAHNAAISLCTRPMRLGTAERLDASAACEAARFIERYASGDEEIYTAVPPGACSGRAFVRCALEAEWQNALPPTTSLGVLADMIVCLPARREPDPWEVARLAELEAQARFGRASEEAVVEVAALLGYSVAAEANEPNFAVSATKGLMLRLPHTRMFFNSEYLEIESESKLLKLE</sequence>
<evidence type="ECO:0000313" key="2">
    <source>
        <dbReference type="EMBL" id="ASC55597.1"/>
    </source>
</evidence>
<evidence type="ECO:0000256" key="1">
    <source>
        <dbReference type="SAM" id="MobiDB-lite"/>
    </source>
</evidence>
<keyword evidence="3" id="KW-1185">Reference proteome</keyword>
<accession>A0A1Z3GCW4</accession>
<reference evidence="2 3" key="1">
    <citation type="journal article" date="2017" name="Sci. Rep.">
        <title>Recovery of the first full-length genome sequence of a parapoxvirus directly from a clinical sample.</title>
        <authorList>
            <person name="Gunther T."/>
            <person name="Haas L."/>
            <person name="Alawi M."/>
            <person name="Wohlsein P."/>
            <person name="Marks J."/>
            <person name="Grundhoff A."/>
            <person name="Becher P."/>
            <person name="Fischer N."/>
        </authorList>
    </citation>
    <scope>NUCLEOTIDE SEQUENCE [LARGE SCALE GENOMIC DNA]</scope>
    <source>
        <strain evidence="2">AFK76s1</strain>
    </source>
</reference>
<dbReference type="InterPro" id="IPR007678">
    <property type="entry name" value="Poxvirus_G5"/>
</dbReference>
<dbReference type="Pfam" id="PF04599">
    <property type="entry name" value="Pox_G5"/>
    <property type="match status" value="1"/>
</dbReference>
<gene>
    <name evidence="2" type="ORF">SePPVgORF032</name>
</gene>
<name>A0A1Z3GCW4_9POXV</name>
<dbReference type="EMBL" id="KY382358">
    <property type="protein sequence ID" value="ASC55597.1"/>
    <property type="molecule type" value="Genomic_DNA"/>
</dbReference>
<protein>
    <submittedName>
        <fullName evidence="2">Uncharacterized protein</fullName>
    </submittedName>
</protein>
<evidence type="ECO:0000313" key="3">
    <source>
        <dbReference type="Proteomes" id="UP000202998"/>
    </source>
</evidence>
<feature type="compositionally biased region" description="Basic and acidic residues" evidence="1">
    <location>
        <begin position="95"/>
        <end position="105"/>
    </location>
</feature>
<dbReference type="OrthoDB" id="6569at10239"/>
<feature type="region of interest" description="Disordered" evidence="1">
    <location>
        <begin position="86"/>
        <end position="124"/>
    </location>
</feature>
<proteinExistence type="predicted"/>
<dbReference type="Proteomes" id="UP000202998">
    <property type="component" value="Segment"/>
</dbReference>
<organism evidence="2 3">
    <name type="scientific">Seal parapoxvirus</name>
    <dbReference type="NCBI Taxonomy" id="187984"/>
    <lineage>
        <taxon>Viruses</taxon>
        <taxon>Varidnaviria</taxon>
        <taxon>Bamfordvirae</taxon>
        <taxon>Nucleocytoviricota</taxon>
        <taxon>Pokkesviricetes</taxon>
        <taxon>Chitovirales</taxon>
        <taxon>Poxviridae</taxon>
        <taxon>Chordopoxvirinae</taxon>
        <taxon>Parapoxvirus</taxon>
        <taxon>Parapoxvirus sealpox</taxon>
        <taxon>Grey sealpox virus</taxon>
    </lineage>
</organism>
<dbReference type="Gene3D" id="3.40.50.1010">
    <property type="entry name" value="5'-nuclease"/>
    <property type="match status" value="1"/>
</dbReference>